<keyword evidence="5 10" id="KW-1133">Transmembrane helix</keyword>
<dbReference type="InterPro" id="IPR001499">
    <property type="entry name" value="GPCR_STE3"/>
</dbReference>
<feature type="transmembrane region" description="Helical" evidence="10">
    <location>
        <begin position="7"/>
        <end position="28"/>
    </location>
</feature>
<dbReference type="GO" id="GO:0005886">
    <property type="term" value="C:plasma membrane"/>
    <property type="evidence" value="ECO:0007669"/>
    <property type="project" value="TreeGrafter"/>
</dbReference>
<dbReference type="PRINTS" id="PR00901">
    <property type="entry name" value="PHEROMONEBAR"/>
</dbReference>
<dbReference type="HOGENOM" id="CLU_027592_0_1_1"/>
<dbReference type="InterPro" id="IPR000481">
    <property type="entry name" value="GPCR_Pheromne_B_alpha_rcpt"/>
</dbReference>
<comment type="similarity">
    <text evidence="2">Belongs to the G-protein coupled receptor 4 family.</text>
</comment>
<evidence type="ECO:0000256" key="9">
    <source>
        <dbReference type="ARBA" id="ARBA00023224"/>
    </source>
</evidence>
<organism evidence="11 12">
    <name type="scientific">Jaapia argillacea MUCL 33604</name>
    <dbReference type="NCBI Taxonomy" id="933084"/>
    <lineage>
        <taxon>Eukaryota</taxon>
        <taxon>Fungi</taxon>
        <taxon>Dikarya</taxon>
        <taxon>Basidiomycota</taxon>
        <taxon>Agaricomycotina</taxon>
        <taxon>Agaricomycetes</taxon>
        <taxon>Agaricomycetidae</taxon>
        <taxon>Jaapiales</taxon>
        <taxon>Jaapiaceae</taxon>
        <taxon>Jaapia</taxon>
    </lineage>
</organism>
<evidence type="ECO:0000256" key="5">
    <source>
        <dbReference type="ARBA" id="ARBA00022989"/>
    </source>
</evidence>
<keyword evidence="12" id="KW-1185">Reference proteome</keyword>
<feature type="transmembrane region" description="Helical" evidence="10">
    <location>
        <begin position="268"/>
        <end position="293"/>
    </location>
</feature>
<dbReference type="GO" id="GO:0000750">
    <property type="term" value="P:pheromone-dependent signal transduction involved in conjugation with cellular fusion"/>
    <property type="evidence" value="ECO:0007669"/>
    <property type="project" value="TreeGrafter"/>
</dbReference>
<dbReference type="PANTHER" id="PTHR28097">
    <property type="entry name" value="PHEROMONE A FACTOR RECEPTOR"/>
    <property type="match status" value="1"/>
</dbReference>
<dbReference type="PRINTS" id="PR00899">
    <property type="entry name" value="GPCRSTE3"/>
</dbReference>
<evidence type="ECO:0000256" key="8">
    <source>
        <dbReference type="ARBA" id="ARBA00023170"/>
    </source>
</evidence>
<evidence type="ECO:0000256" key="2">
    <source>
        <dbReference type="ARBA" id="ARBA00011085"/>
    </source>
</evidence>
<feature type="transmembrane region" description="Helical" evidence="10">
    <location>
        <begin position="40"/>
        <end position="58"/>
    </location>
</feature>
<evidence type="ECO:0000313" key="11">
    <source>
        <dbReference type="EMBL" id="KDQ50778.1"/>
    </source>
</evidence>
<dbReference type="Pfam" id="PF02076">
    <property type="entry name" value="STE3"/>
    <property type="match status" value="1"/>
</dbReference>
<dbReference type="PANTHER" id="PTHR28097:SF1">
    <property type="entry name" value="PHEROMONE A FACTOR RECEPTOR"/>
    <property type="match status" value="1"/>
</dbReference>
<feature type="transmembrane region" description="Helical" evidence="10">
    <location>
        <begin position="164"/>
        <end position="187"/>
    </location>
</feature>
<dbReference type="Proteomes" id="UP000027265">
    <property type="component" value="Unassembled WGS sequence"/>
</dbReference>
<evidence type="ECO:0000256" key="1">
    <source>
        <dbReference type="ARBA" id="ARBA00004141"/>
    </source>
</evidence>
<dbReference type="GO" id="GO:0004934">
    <property type="term" value="F:mating-type alpha-factor pheromone receptor activity"/>
    <property type="evidence" value="ECO:0007669"/>
    <property type="project" value="InterPro"/>
</dbReference>
<keyword evidence="4 10" id="KW-0812">Transmembrane</keyword>
<dbReference type="OrthoDB" id="2874149at2759"/>
<dbReference type="CDD" id="cd14966">
    <property type="entry name" value="7tmD_STE3"/>
    <property type="match status" value="1"/>
</dbReference>
<protein>
    <recommendedName>
        <fullName evidence="13">Fungal pheromone STE3G-protein-coupled receptor</fullName>
    </recommendedName>
</protein>
<keyword evidence="9" id="KW-0807">Transducer</keyword>
<name>A0A067P798_9AGAM</name>
<keyword evidence="3" id="KW-0589">Pheromone response</keyword>
<keyword evidence="6" id="KW-0297">G-protein coupled receptor</keyword>
<evidence type="ECO:0000256" key="3">
    <source>
        <dbReference type="ARBA" id="ARBA00022507"/>
    </source>
</evidence>
<dbReference type="FunCoup" id="A0A067P798">
    <property type="interactions" value="94"/>
</dbReference>
<feature type="transmembrane region" description="Helical" evidence="10">
    <location>
        <begin position="115"/>
        <end position="136"/>
    </location>
</feature>
<reference evidence="12" key="1">
    <citation type="journal article" date="2014" name="Proc. Natl. Acad. Sci. U.S.A.">
        <title>Extensive sampling of basidiomycete genomes demonstrates inadequacy of the white-rot/brown-rot paradigm for wood decay fungi.</title>
        <authorList>
            <person name="Riley R."/>
            <person name="Salamov A.A."/>
            <person name="Brown D.W."/>
            <person name="Nagy L.G."/>
            <person name="Floudas D."/>
            <person name="Held B.W."/>
            <person name="Levasseur A."/>
            <person name="Lombard V."/>
            <person name="Morin E."/>
            <person name="Otillar R."/>
            <person name="Lindquist E.A."/>
            <person name="Sun H."/>
            <person name="LaButti K.M."/>
            <person name="Schmutz J."/>
            <person name="Jabbour D."/>
            <person name="Luo H."/>
            <person name="Baker S.E."/>
            <person name="Pisabarro A.G."/>
            <person name="Walton J.D."/>
            <person name="Blanchette R.A."/>
            <person name="Henrissat B."/>
            <person name="Martin F."/>
            <person name="Cullen D."/>
            <person name="Hibbett D.S."/>
            <person name="Grigoriev I.V."/>
        </authorList>
    </citation>
    <scope>NUCLEOTIDE SEQUENCE [LARGE SCALE GENOMIC DNA]</scope>
    <source>
        <strain evidence="12">MUCL 33604</strain>
    </source>
</reference>
<sequence>MGVSSTVNLAYTVFAFFGFVLAAVPIYWQLEVWNVGACSYLAWTAIQCLIVFVNTIVWRDNVINWAPVWCDISTKITIGTGIALQAASLCINRRLYLISKSPAAGVGSGSGRRRIIMADLSICLGIPLVFMILHYICQGHRFNIFEGLGCTASTYFTPVTWAIFVPWPIVVSLISSIYGGLTIYRFSRIEKTFDELRGQRTSLTKRRYLRLMTIASGEIVCGLPILLFNLAITTQSPTYPWISWEDTHYNFSRVIQVPAVEWRSVGELFVFVKTSLLLPPLAAVLFVVFSGLVGDAVRNYRVPLDFVANRCCFWRKVVPTPYVFLIHLF</sequence>
<accession>A0A067P798</accession>
<dbReference type="AlphaFoldDB" id="A0A067P798"/>
<feature type="transmembrane region" description="Helical" evidence="10">
    <location>
        <begin position="208"/>
        <end position="232"/>
    </location>
</feature>
<proteinExistence type="inferred from homology"/>
<evidence type="ECO:0000313" key="12">
    <source>
        <dbReference type="Proteomes" id="UP000027265"/>
    </source>
</evidence>
<dbReference type="EMBL" id="KL197755">
    <property type="protein sequence ID" value="KDQ50778.1"/>
    <property type="molecule type" value="Genomic_DNA"/>
</dbReference>
<evidence type="ECO:0000256" key="7">
    <source>
        <dbReference type="ARBA" id="ARBA00023136"/>
    </source>
</evidence>
<evidence type="ECO:0000256" key="6">
    <source>
        <dbReference type="ARBA" id="ARBA00023040"/>
    </source>
</evidence>
<keyword evidence="8" id="KW-0675">Receptor</keyword>
<comment type="subcellular location">
    <subcellularLocation>
        <location evidence="1">Membrane</location>
        <topology evidence="1">Multi-pass membrane protein</topology>
    </subcellularLocation>
</comment>
<keyword evidence="7 10" id="KW-0472">Membrane</keyword>
<evidence type="ECO:0000256" key="10">
    <source>
        <dbReference type="SAM" id="Phobius"/>
    </source>
</evidence>
<evidence type="ECO:0000256" key="4">
    <source>
        <dbReference type="ARBA" id="ARBA00022692"/>
    </source>
</evidence>
<evidence type="ECO:0008006" key="13">
    <source>
        <dbReference type="Google" id="ProtNLM"/>
    </source>
</evidence>
<gene>
    <name evidence="11" type="ORF">JAAARDRAFT_141333</name>
</gene>
<dbReference type="InParanoid" id="A0A067P798"/>